<keyword evidence="3" id="KW-1185">Reference proteome</keyword>
<dbReference type="Proteomes" id="UP000886700">
    <property type="component" value="Unplaced"/>
</dbReference>
<organism evidence="3 4">
    <name type="scientific">Mesocricetus auratus</name>
    <name type="common">Golden hamster</name>
    <dbReference type="NCBI Taxonomy" id="10036"/>
    <lineage>
        <taxon>Eukaryota</taxon>
        <taxon>Metazoa</taxon>
        <taxon>Chordata</taxon>
        <taxon>Craniata</taxon>
        <taxon>Vertebrata</taxon>
        <taxon>Euteleostomi</taxon>
        <taxon>Mammalia</taxon>
        <taxon>Eutheria</taxon>
        <taxon>Euarchontoglires</taxon>
        <taxon>Glires</taxon>
        <taxon>Rodentia</taxon>
        <taxon>Myomorpha</taxon>
        <taxon>Muroidea</taxon>
        <taxon>Cricetidae</taxon>
        <taxon>Cricetinae</taxon>
        <taxon>Mesocricetus</taxon>
    </lineage>
</organism>
<evidence type="ECO:0000259" key="2">
    <source>
        <dbReference type="Pfam" id="PF04803"/>
    </source>
</evidence>
<dbReference type="PANTHER" id="PTHR19368:SF15">
    <property type="entry name" value="XLR_SYCP3_FAM9 DOMAIN-CONTAINING PROTEIN"/>
    <property type="match status" value="1"/>
</dbReference>
<dbReference type="InterPro" id="IPR051443">
    <property type="entry name" value="XLR/SYCP3"/>
</dbReference>
<dbReference type="GeneID" id="106022725"/>
<feature type="domain" description="XLR/SYCP3/FAM9" evidence="2">
    <location>
        <begin position="73"/>
        <end position="139"/>
    </location>
</feature>
<reference evidence="4" key="1">
    <citation type="submission" date="2025-08" db="UniProtKB">
        <authorList>
            <consortium name="RefSeq"/>
        </authorList>
    </citation>
    <scope>IDENTIFICATION</scope>
    <source>
        <tissue evidence="4">Liver</tissue>
    </source>
</reference>
<dbReference type="PANTHER" id="PTHR19368">
    <property type="entry name" value="XLR/SCP3/FAM9"/>
    <property type="match status" value="1"/>
</dbReference>
<dbReference type="InterPro" id="IPR006888">
    <property type="entry name" value="XLR/SYCP3/FAM9_dom"/>
</dbReference>
<comment type="similarity">
    <text evidence="1">Belongs to the XLR/SYCP3 family.</text>
</comment>
<dbReference type="RefSeq" id="XP_040599834.1">
    <property type="nucleotide sequence ID" value="XM_040743900.1"/>
</dbReference>
<gene>
    <name evidence="4" type="primary">LOC106022725</name>
</gene>
<evidence type="ECO:0000313" key="3">
    <source>
        <dbReference type="Proteomes" id="UP000886700"/>
    </source>
</evidence>
<accession>A0ABM2XAK0</accession>
<evidence type="ECO:0000256" key="1">
    <source>
        <dbReference type="ARBA" id="ARBA00010283"/>
    </source>
</evidence>
<sequence>MAVPKDEYLVLFDFDDEEDDPSVSEKALPEVLTEKNPVFKKDKRKWPPAEADEDMGDEIHTMLDKFGDEINSSLLKKRRRVHMFSKTISEESSNKMKQVWKTKEEQMLQVNNKYYQQFMDLFNQWDLEKQKYEKQQKNLMILKNMEGKNNNVHTASFIELKKEIAEYQKKYMIETQQQEIANIRKSLQSILF</sequence>
<proteinExistence type="inferred from homology"/>
<name>A0ABM2XAK0_MESAU</name>
<evidence type="ECO:0000313" key="4">
    <source>
        <dbReference type="RefSeq" id="XP_040599834.1"/>
    </source>
</evidence>
<protein>
    <submittedName>
        <fullName evidence="4">Synaptonemal complex protein 3 isoform X2</fullName>
    </submittedName>
</protein>
<dbReference type="Pfam" id="PF04803">
    <property type="entry name" value="Cor1"/>
    <property type="match status" value="1"/>
</dbReference>